<evidence type="ECO:0000313" key="1">
    <source>
        <dbReference type="EMBL" id="CAJ0570867.1"/>
    </source>
</evidence>
<accession>A0AA36G2L4</accession>
<keyword evidence="2" id="KW-1185">Reference proteome</keyword>
<dbReference type="Proteomes" id="UP001177023">
    <property type="component" value="Unassembled WGS sequence"/>
</dbReference>
<dbReference type="EMBL" id="CATQJA010002492">
    <property type="protein sequence ID" value="CAJ0570867.1"/>
    <property type="molecule type" value="Genomic_DNA"/>
</dbReference>
<protein>
    <submittedName>
        <fullName evidence="1">Uncharacterized protein</fullName>
    </submittedName>
</protein>
<proteinExistence type="predicted"/>
<reference evidence="1" key="1">
    <citation type="submission" date="2023-06" db="EMBL/GenBank/DDBJ databases">
        <authorList>
            <person name="Delattre M."/>
        </authorList>
    </citation>
    <scope>NUCLEOTIDE SEQUENCE</scope>
    <source>
        <strain evidence="1">AF72</strain>
    </source>
</reference>
<comment type="caution">
    <text evidence="1">The sequence shown here is derived from an EMBL/GenBank/DDBJ whole genome shotgun (WGS) entry which is preliminary data.</text>
</comment>
<dbReference type="AlphaFoldDB" id="A0AA36G2L4"/>
<gene>
    <name evidence="1" type="ORF">MSPICULIGERA_LOCUS9300</name>
</gene>
<organism evidence="1 2">
    <name type="scientific">Mesorhabditis spiculigera</name>
    <dbReference type="NCBI Taxonomy" id="96644"/>
    <lineage>
        <taxon>Eukaryota</taxon>
        <taxon>Metazoa</taxon>
        <taxon>Ecdysozoa</taxon>
        <taxon>Nematoda</taxon>
        <taxon>Chromadorea</taxon>
        <taxon>Rhabditida</taxon>
        <taxon>Rhabditina</taxon>
        <taxon>Rhabditomorpha</taxon>
        <taxon>Rhabditoidea</taxon>
        <taxon>Rhabditidae</taxon>
        <taxon>Mesorhabditinae</taxon>
        <taxon>Mesorhabditis</taxon>
    </lineage>
</organism>
<sequence>MQNGELARYTFTIPKDKGLIRSAATVNKAVTVVHNELRGVIVAWGHGIFFMIPGKGVAPIQTSIYREFIHYSWQLKGPIIQQHVRKMATHHLEAQGLTLIAVLGSAATFLIYDPSTETLVNANVHTFAIEYYDCAFLKPIDEPTKKRPWVDLKFILIGNDGFEVLNLRIQGWKYQATPRARVSYFPTIFITERIDCRDLFSSGNFHNMQLYAANMYERAERIVFWVEKSLQEEQTTYYQGELIFRWVNESMGFHNAMRKTILTGNHMDERMQISYLSGLPFGGQITQDVRDKHNKLSQLRAFSLDPSLQLLRFTGAEWVDRRYEFFGADVTITDETDYFIITMTHPRRGLPCLADAKKVNAHILYRRPDEYCWVDGHHTPCTKVIDWVPDNMKPYHDLPLNACLKVDGCQIINWAYGAGDRIVTSKFALMKENGVIRSASTITKGIFLVAHRAQCLIMAWGHGCIYMNPGKAPDSLDTIDLQGPPRPCRLIEATSAAKGFAVTSFYGENEEFKSSYIEFIHDAPPLKRPMIRQDVRKMVTHQLEAQGLTLIAALGSVVTILIYDPSTETLVNASDHTFAIEYYDCVFLTPTEAPTKKKPWIQMELVLIGSEGFEILHLRIQGWKYQVTPGAKVSYFPSVFVTMRVVYRDLFFSDNFHNMQLATGDMHGRRHRYVFWVEKSFANDQTIYYQGALNFVWQDGDLTYSKRMEKAVLSGNHMEARTQISFIYGSRTRGEIVQNVHAPGCEHLSQRRIFWWIESSHAPVVEDSCWIDRRYQFSGIETTVTDDEDSFTVALLHQGGLLPCKAEAKKVTAHFLYRRYREY</sequence>
<name>A0AA36G2L4_9BILA</name>
<evidence type="ECO:0000313" key="2">
    <source>
        <dbReference type="Proteomes" id="UP001177023"/>
    </source>
</evidence>
<feature type="non-terminal residue" evidence="1">
    <location>
        <position position="1"/>
    </location>
</feature>